<evidence type="ECO:0000313" key="2">
    <source>
        <dbReference type="EMBL" id="CDX04959.1"/>
    </source>
</evidence>
<proteinExistence type="inferred from homology"/>
<sequence>MRIVVDPPELHKASQKFTQLAGDYTSVHNRLINTASTMGEAWKAADNLAFVEQITGFCDDLKAMTTHLEQAAQALKQQAVNYETTRDNNITGVKQLQN</sequence>
<dbReference type="PATRIC" id="fig|49338.4.peg.5458"/>
<accession>A0A098B7X0</accession>
<dbReference type="InterPro" id="IPR010310">
    <property type="entry name" value="T7SS_ESAT-6-like"/>
</dbReference>
<protein>
    <recommendedName>
        <fullName evidence="1">ESAT-6-like protein</fullName>
    </recommendedName>
</protein>
<name>A0A098B7X0_DESHA</name>
<dbReference type="EMBL" id="LK996017">
    <property type="protein sequence ID" value="CDX04959.1"/>
    <property type="molecule type" value="Genomic_DNA"/>
</dbReference>
<dbReference type="NCBIfam" id="TIGR03930">
    <property type="entry name" value="WXG100_ESAT6"/>
    <property type="match status" value="1"/>
</dbReference>
<organism evidence="2">
    <name type="scientific">Desulfitobacterium hafniense</name>
    <name type="common">Desulfitobacterium frappieri</name>
    <dbReference type="NCBI Taxonomy" id="49338"/>
    <lineage>
        <taxon>Bacteria</taxon>
        <taxon>Bacillati</taxon>
        <taxon>Bacillota</taxon>
        <taxon>Clostridia</taxon>
        <taxon>Eubacteriales</taxon>
        <taxon>Desulfitobacteriaceae</taxon>
        <taxon>Desulfitobacterium</taxon>
    </lineage>
</organism>
<dbReference type="AlphaFoldDB" id="A0A098B7X0"/>
<dbReference type="InterPro" id="IPR036689">
    <property type="entry name" value="ESAT-6-like_sf"/>
</dbReference>
<comment type="similarity">
    <text evidence="1">Belongs to the WXG100 family.</text>
</comment>
<dbReference type="RefSeq" id="WP_208926618.1">
    <property type="nucleotide sequence ID" value="NZ_LK996017.1"/>
</dbReference>
<reference evidence="2" key="1">
    <citation type="submission" date="2014-07" db="EMBL/GenBank/DDBJ databases">
        <authorList>
            <person name="Hornung V.Bastian."/>
        </authorList>
    </citation>
    <scope>NUCLEOTIDE SEQUENCE</scope>
    <source>
        <strain evidence="2">PCE-S</strain>
    </source>
</reference>
<dbReference type="Gene3D" id="1.10.287.1060">
    <property type="entry name" value="ESAT-6-like"/>
    <property type="match status" value="1"/>
</dbReference>
<evidence type="ECO:0000256" key="1">
    <source>
        <dbReference type="RuleBase" id="RU362001"/>
    </source>
</evidence>
<dbReference type="SUPFAM" id="SSF140453">
    <property type="entry name" value="EsxAB dimer-like"/>
    <property type="match status" value="1"/>
</dbReference>
<gene>
    <name evidence="2" type="ORF">DPCES_5073</name>
</gene>
<dbReference type="Pfam" id="PF06013">
    <property type="entry name" value="WXG100"/>
    <property type="match status" value="1"/>
</dbReference>